<reference evidence="3" key="1">
    <citation type="submission" date="2020-05" db="EMBL/GenBank/DDBJ databases">
        <authorList>
            <person name="Chiriac C."/>
            <person name="Salcher M."/>
            <person name="Ghai R."/>
            <person name="Kavagutti S V."/>
        </authorList>
    </citation>
    <scope>NUCLEOTIDE SEQUENCE</scope>
</reference>
<evidence type="ECO:0000256" key="1">
    <source>
        <dbReference type="SAM" id="Phobius"/>
    </source>
</evidence>
<feature type="transmembrane region" description="Helical" evidence="1">
    <location>
        <begin position="100"/>
        <end position="117"/>
    </location>
</feature>
<dbReference type="EMBL" id="CAFABE010000040">
    <property type="protein sequence ID" value="CAB4828947.1"/>
    <property type="molecule type" value="Genomic_DNA"/>
</dbReference>
<proteinExistence type="predicted"/>
<keyword evidence="1" id="KW-1133">Transmembrane helix</keyword>
<dbReference type="EMBL" id="CAFBPM010000033">
    <property type="protein sequence ID" value="CAB5032451.1"/>
    <property type="molecule type" value="Genomic_DNA"/>
</dbReference>
<accession>A0A6J7EKZ8</accession>
<sequence length="126" mass="13210">MRTSDRWRSLVARVVSKGRLLGCVGIIVVGSLMGPGIAHAGAVHTAVISGERQDHSVHRGLAGSVIEGDALTKGMAIAQPTKALLASSSLNSSGLNVKRLEVLGLVLFIVGCAVAVFRRRKRSDGW</sequence>
<dbReference type="AlphaFoldDB" id="A0A6J7EKZ8"/>
<evidence type="ECO:0000313" key="3">
    <source>
        <dbReference type="EMBL" id="CAB4880799.1"/>
    </source>
</evidence>
<keyword evidence="1" id="KW-0812">Transmembrane</keyword>
<protein>
    <submittedName>
        <fullName evidence="3">Unannotated protein</fullName>
    </submittedName>
</protein>
<gene>
    <name evidence="2" type="ORF">UFOPK3164_00975</name>
    <name evidence="3" type="ORF">UFOPK3427_01450</name>
    <name evidence="4" type="ORF">UFOPK4112_01829</name>
</gene>
<organism evidence="3">
    <name type="scientific">freshwater metagenome</name>
    <dbReference type="NCBI Taxonomy" id="449393"/>
    <lineage>
        <taxon>unclassified sequences</taxon>
        <taxon>metagenomes</taxon>
        <taxon>ecological metagenomes</taxon>
    </lineage>
</organism>
<evidence type="ECO:0000313" key="2">
    <source>
        <dbReference type="EMBL" id="CAB4828947.1"/>
    </source>
</evidence>
<name>A0A6J7EKZ8_9ZZZZ</name>
<dbReference type="EMBL" id="CAFBLT010000002">
    <property type="protein sequence ID" value="CAB4880799.1"/>
    <property type="molecule type" value="Genomic_DNA"/>
</dbReference>
<keyword evidence="1" id="KW-0472">Membrane</keyword>
<evidence type="ECO:0000313" key="4">
    <source>
        <dbReference type="EMBL" id="CAB5032451.1"/>
    </source>
</evidence>